<proteinExistence type="predicted"/>
<protein>
    <recommendedName>
        <fullName evidence="4">F-box domain-containing protein</fullName>
    </recommendedName>
</protein>
<reference evidence="2 3" key="1">
    <citation type="journal article" date="2016" name="Mol. Biol. Evol.">
        <title>Comparative Genomics of Early-Diverging Mushroom-Forming Fungi Provides Insights into the Origins of Lignocellulose Decay Capabilities.</title>
        <authorList>
            <person name="Nagy L.G."/>
            <person name="Riley R."/>
            <person name="Tritt A."/>
            <person name="Adam C."/>
            <person name="Daum C."/>
            <person name="Floudas D."/>
            <person name="Sun H."/>
            <person name="Yadav J.S."/>
            <person name="Pangilinan J."/>
            <person name="Larsson K.H."/>
            <person name="Matsuura K."/>
            <person name="Barry K."/>
            <person name="Labutti K."/>
            <person name="Kuo R."/>
            <person name="Ohm R.A."/>
            <person name="Bhattacharya S.S."/>
            <person name="Shirouzu T."/>
            <person name="Yoshinaga Y."/>
            <person name="Martin F.M."/>
            <person name="Grigoriev I.V."/>
            <person name="Hibbett D.S."/>
        </authorList>
    </citation>
    <scope>NUCLEOTIDE SEQUENCE [LARGE SCALE GENOMIC DNA]</scope>
    <source>
        <strain evidence="2 3">HHB12733</strain>
    </source>
</reference>
<sequence length="469" mass="53621">MVNLPLELFRAVLRKATAVHGAFDYPAEMWDEHDKTVEDLIEQSFKTKLALSLVSKLVHQLSQEFLYEIIRIRNPEHIRPLVLLLKLHEEGCTSRGWWCRRLDVSLKHWSIGWRDGRFTLWGLLQACPRLVDLRILLRHCYPRSMRVNRFDFTPPRYCVTPTLLQTIATLYGPTLRHLTLGWRVAIPFTLAKTLLAHLPALEACRLDNVRVPRPAQPPVIWTFANPTGAYNMDPGFFIPGDEEWTEEEEEEPDPDPYGSGRDSWGSSEEDSENEGTDKSNEREEYRTALASSTWPHGHEIVFLPRLRVLRCSHIFPDIGRWQLPALRNVSFGHQGYESAEASYDMIIEALSKAAHNITHFAYLGPTKIDIWRIVHILPCVSHLHICTSSLLENSSLSAVHSALLSISISPDTYHEQRVSDILRALAEHIESGFLPTLQSIHVLGGKLENLALRTERFATIGVKLHYVMD</sequence>
<name>A0A165K2N9_9BASI</name>
<feature type="region of interest" description="Disordered" evidence="1">
    <location>
        <begin position="244"/>
        <end position="286"/>
    </location>
</feature>
<dbReference type="InParanoid" id="A0A165K2N9"/>
<evidence type="ECO:0000313" key="2">
    <source>
        <dbReference type="EMBL" id="KZT62589.1"/>
    </source>
</evidence>
<evidence type="ECO:0000313" key="3">
    <source>
        <dbReference type="Proteomes" id="UP000076842"/>
    </source>
</evidence>
<evidence type="ECO:0000256" key="1">
    <source>
        <dbReference type="SAM" id="MobiDB-lite"/>
    </source>
</evidence>
<feature type="compositionally biased region" description="Basic and acidic residues" evidence="1">
    <location>
        <begin position="275"/>
        <end position="286"/>
    </location>
</feature>
<dbReference type="OrthoDB" id="2973896at2759"/>
<dbReference type="Proteomes" id="UP000076842">
    <property type="component" value="Unassembled WGS sequence"/>
</dbReference>
<dbReference type="AlphaFoldDB" id="A0A165K2N9"/>
<keyword evidence="3" id="KW-1185">Reference proteome</keyword>
<feature type="compositionally biased region" description="Acidic residues" evidence="1">
    <location>
        <begin position="244"/>
        <end position="254"/>
    </location>
</feature>
<accession>A0A165K2N9</accession>
<organism evidence="2 3">
    <name type="scientific">Calocera cornea HHB12733</name>
    <dbReference type="NCBI Taxonomy" id="1353952"/>
    <lineage>
        <taxon>Eukaryota</taxon>
        <taxon>Fungi</taxon>
        <taxon>Dikarya</taxon>
        <taxon>Basidiomycota</taxon>
        <taxon>Agaricomycotina</taxon>
        <taxon>Dacrymycetes</taxon>
        <taxon>Dacrymycetales</taxon>
        <taxon>Dacrymycetaceae</taxon>
        <taxon>Calocera</taxon>
    </lineage>
</organism>
<evidence type="ECO:0008006" key="4">
    <source>
        <dbReference type="Google" id="ProtNLM"/>
    </source>
</evidence>
<gene>
    <name evidence="2" type="ORF">CALCODRAFT_489571</name>
</gene>
<dbReference type="EMBL" id="KV423915">
    <property type="protein sequence ID" value="KZT62589.1"/>
    <property type="molecule type" value="Genomic_DNA"/>
</dbReference>